<name>A0A0F9A5Y1_9ZZZZ</name>
<protein>
    <submittedName>
        <fullName evidence="1">Uncharacterized protein</fullName>
    </submittedName>
</protein>
<sequence length="80" mass="9549">MVAALRSNRNMGHNIMIDKENEYRRLVDITIASQEQFVNALKTGCRRYDGHHYYSKQWKHDTWLLVLGLIETWDMVMKHA</sequence>
<evidence type="ECO:0000313" key="1">
    <source>
        <dbReference type="EMBL" id="KKL04964.1"/>
    </source>
</evidence>
<accession>A0A0F9A5Y1</accession>
<organism evidence="1">
    <name type="scientific">marine sediment metagenome</name>
    <dbReference type="NCBI Taxonomy" id="412755"/>
    <lineage>
        <taxon>unclassified sequences</taxon>
        <taxon>metagenomes</taxon>
        <taxon>ecological metagenomes</taxon>
    </lineage>
</organism>
<comment type="caution">
    <text evidence="1">The sequence shown here is derived from an EMBL/GenBank/DDBJ whole genome shotgun (WGS) entry which is preliminary data.</text>
</comment>
<dbReference type="EMBL" id="LAZR01044316">
    <property type="protein sequence ID" value="KKL04964.1"/>
    <property type="molecule type" value="Genomic_DNA"/>
</dbReference>
<proteinExistence type="predicted"/>
<gene>
    <name evidence="1" type="ORF">LCGC14_2610840</name>
</gene>
<dbReference type="AlphaFoldDB" id="A0A0F9A5Y1"/>
<reference evidence="1" key="1">
    <citation type="journal article" date="2015" name="Nature">
        <title>Complex archaea that bridge the gap between prokaryotes and eukaryotes.</title>
        <authorList>
            <person name="Spang A."/>
            <person name="Saw J.H."/>
            <person name="Jorgensen S.L."/>
            <person name="Zaremba-Niedzwiedzka K."/>
            <person name="Martijn J."/>
            <person name="Lind A.E."/>
            <person name="van Eijk R."/>
            <person name="Schleper C."/>
            <person name="Guy L."/>
            <person name="Ettema T.J."/>
        </authorList>
    </citation>
    <scope>NUCLEOTIDE SEQUENCE</scope>
</reference>